<comment type="similarity">
    <text evidence="1">Belongs to the transglycosylase Slt family.</text>
</comment>
<feature type="domain" description="Transglycosylase SLT" evidence="2">
    <location>
        <begin position="45"/>
        <end position="160"/>
    </location>
</feature>
<dbReference type="PANTHER" id="PTHR37423:SF2">
    <property type="entry name" value="MEMBRANE-BOUND LYTIC MUREIN TRANSGLYCOSYLASE C"/>
    <property type="match status" value="1"/>
</dbReference>
<reference evidence="3 4" key="1">
    <citation type="submission" date="2020-08" db="EMBL/GenBank/DDBJ databases">
        <title>Cohnella phylogeny.</title>
        <authorList>
            <person name="Dunlap C."/>
        </authorList>
    </citation>
    <scope>NUCLEOTIDE SEQUENCE [LARGE SCALE GENOMIC DNA]</scope>
    <source>
        <strain evidence="3 4">DSM 25239</strain>
    </source>
</reference>
<evidence type="ECO:0000313" key="3">
    <source>
        <dbReference type="EMBL" id="MBB6691203.1"/>
    </source>
</evidence>
<name>A0A841TYI4_9BACL</name>
<dbReference type="InterPro" id="IPR000189">
    <property type="entry name" value="Transglyc_AS"/>
</dbReference>
<dbReference type="SUPFAM" id="SSF53955">
    <property type="entry name" value="Lysozyme-like"/>
    <property type="match status" value="1"/>
</dbReference>
<dbReference type="GO" id="GO:0000270">
    <property type="term" value="P:peptidoglycan metabolic process"/>
    <property type="evidence" value="ECO:0007669"/>
    <property type="project" value="InterPro"/>
</dbReference>
<dbReference type="GO" id="GO:0008933">
    <property type="term" value="F:peptidoglycan lytic transglycosylase activity"/>
    <property type="evidence" value="ECO:0007669"/>
    <property type="project" value="InterPro"/>
</dbReference>
<proteinExistence type="inferred from homology"/>
<dbReference type="AlphaFoldDB" id="A0A841TYI4"/>
<organism evidence="3 4">
    <name type="scientific">Cohnella xylanilytica</name>
    <dbReference type="NCBI Taxonomy" id="557555"/>
    <lineage>
        <taxon>Bacteria</taxon>
        <taxon>Bacillati</taxon>
        <taxon>Bacillota</taxon>
        <taxon>Bacilli</taxon>
        <taxon>Bacillales</taxon>
        <taxon>Paenibacillaceae</taxon>
        <taxon>Cohnella</taxon>
    </lineage>
</organism>
<evidence type="ECO:0000313" key="4">
    <source>
        <dbReference type="Proteomes" id="UP000553776"/>
    </source>
</evidence>
<dbReference type="PANTHER" id="PTHR37423">
    <property type="entry name" value="SOLUBLE LYTIC MUREIN TRANSGLYCOSYLASE-RELATED"/>
    <property type="match status" value="1"/>
</dbReference>
<dbReference type="InterPro" id="IPR023346">
    <property type="entry name" value="Lysozyme-like_dom_sf"/>
</dbReference>
<dbReference type="InterPro" id="IPR008258">
    <property type="entry name" value="Transglycosylase_SLT_dom_1"/>
</dbReference>
<evidence type="ECO:0000259" key="2">
    <source>
        <dbReference type="Pfam" id="PF01464"/>
    </source>
</evidence>
<dbReference type="Pfam" id="PF01464">
    <property type="entry name" value="SLT"/>
    <property type="match status" value="1"/>
</dbReference>
<sequence length="192" mass="22231">MKKGKKFKRRRRLLLLLLAIVIGILFIRSEWLGRTIYPIYYKEEIIRNANLYQLDPLLVASIIRVESNFKPEAVSPKGALGIMQLMPDTAEWILKKENFGSVTVEDVGRKPDVGIRLGTWYIQELLRQFDGNLVVSLAAYNAGPGNVRQWLKNKTWSGEESTIGDIPFGETRHYVQRVLYYYGKYKQVHKNL</sequence>
<dbReference type="RefSeq" id="WP_185135204.1">
    <property type="nucleotide sequence ID" value="NZ_JACJVR010000024.1"/>
</dbReference>
<gene>
    <name evidence="3" type="ORF">H7B90_07330</name>
</gene>
<comment type="caution">
    <text evidence="3">The sequence shown here is derived from an EMBL/GenBank/DDBJ whole genome shotgun (WGS) entry which is preliminary data.</text>
</comment>
<dbReference type="EMBL" id="JACJVR010000024">
    <property type="protein sequence ID" value="MBB6691203.1"/>
    <property type="molecule type" value="Genomic_DNA"/>
</dbReference>
<dbReference type="PROSITE" id="PS00922">
    <property type="entry name" value="TRANSGLYCOSYLASE"/>
    <property type="match status" value="1"/>
</dbReference>
<accession>A0A841TYI4</accession>
<protein>
    <submittedName>
        <fullName evidence="3">Lytic transglycosylase domain-containing protein</fullName>
    </submittedName>
</protein>
<evidence type="ECO:0000256" key="1">
    <source>
        <dbReference type="ARBA" id="ARBA00007734"/>
    </source>
</evidence>
<dbReference type="GO" id="GO:0016020">
    <property type="term" value="C:membrane"/>
    <property type="evidence" value="ECO:0007669"/>
    <property type="project" value="InterPro"/>
</dbReference>
<dbReference type="Gene3D" id="1.10.530.10">
    <property type="match status" value="1"/>
</dbReference>
<keyword evidence="4" id="KW-1185">Reference proteome</keyword>
<dbReference type="CDD" id="cd16896">
    <property type="entry name" value="LT_Slt70-like"/>
    <property type="match status" value="1"/>
</dbReference>
<dbReference type="Proteomes" id="UP000553776">
    <property type="component" value="Unassembled WGS sequence"/>
</dbReference>